<dbReference type="PANTHER" id="PTHR37544:SF3">
    <property type="entry name" value="SPRAY"/>
    <property type="match status" value="1"/>
</dbReference>
<dbReference type="EMBL" id="PVQB02001088">
    <property type="protein sequence ID" value="KAF4332389.1"/>
    <property type="molecule type" value="Genomic_DNA"/>
</dbReference>
<keyword evidence="1" id="KW-1133">Transmembrane helix</keyword>
<accession>A0A9P5A631</accession>
<dbReference type="OrthoDB" id="3522351at2759"/>
<gene>
    <name evidence="2" type="ORF">FBEOM_13815</name>
</gene>
<sequence>MKHGKRSYARFLHFTPSTMAQESFGWLSEALRWPSLIAFGIFNIALAVTIITLEVKSATQQGFVTVPTPNVTSSGSLPQGGSDPFSVSVDLGILWTALPNFVFALFAAHWAWIACAIAERQPYVELRATGGAEARKSILLDYRVTPVVLRWLSAFRKSHRAIGAMTLLSVLLTYVTAPFAARLFAVQVVSVSSTLPIAYEAEFSDSNINADVDWRPILNIAAAKLLYQGKSVAWTDHQYAFRPFTNHSRVPASADIEAKTSAFAAYVNCALVKDYKMTSNIGSSSSDGTVIVSGNDRGCTFTQKFGVSSTQKTYLKSTSVIDCSAQAYYSRLIFTAGVYSSTAPNLLDNISVISCATGYRQVDGNLKVSLLDVPPIIQSFDATGQTDNSRPTLWRIFEQGIVGPVTFNPKATSSTSDMVRKY</sequence>
<organism evidence="2 3">
    <name type="scientific">Fusarium beomiforme</name>
    <dbReference type="NCBI Taxonomy" id="44412"/>
    <lineage>
        <taxon>Eukaryota</taxon>
        <taxon>Fungi</taxon>
        <taxon>Dikarya</taxon>
        <taxon>Ascomycota</taxon>
        <taxon>Pezizomycotina</taxon>
        <taxon>Sordariomycetes</taxon>
        <taxon>Hypocreomycetidae</taxon>
        <taxon>Hypocreales</taxon>
        <taxon>Nectriaceae</taxon>
        <taxon>Fusarium</taxon>
        <taxon>Fusarium burgessii species complex</taxon>
    </lineage>
</organism>
<keyword evidence="1" id="KW-0472">Membrane</keyword>
<evidence type="ECO:0000256" key="1">
    <source>
        <dbReference type="SAM" id="Phobius"/>
    </source>
</evidence>
<dbReference type="AlphaFoldDB" id="A0A9P5A631"/>
<name>A0A9P5A631_9HYPO</name>
<comment type="caution">
    <text evidence="2">The sequence shown here is derived from an EMBL/GenBank/DDBJ whole genome shotgun (WGS) entry which is preliminary data.</text>
</comment>
<protein>
    <submittedName>
        <fullName evidence="2">Uncharacterized protein</fullName>
    </submittedName>
</protein>
<evidence type="ECO:0000313" key="3">
    <source>
        <dbReference type="Proteomes" id="UP000730481"/>
    </source>
</evidence>
<evidence type="ECO:0000313" key="2">
    <source>
        <dbReference type="EMBL" id="KAF4332389.1"/>
    </source>
</evidence>
<feature type="transmembrane region" description="Helical" evidence="1">
    <location>
        <begin position="93"/>
        <end position="118"/>
    </location>
</feature>
<keyword evidence="1" id="KW-0812">Transmembrane</keyword>
<reference evidence="2" key="1">
    <citation type="journal article" date="2017" name="Mycologia">
        <title>Fusarium algeriense, sp. nov., a novel toxigenic crown rot pathogen of durum wheat from Algeria is nested in the Fusarium burgessii species complex.</title>
        <authorList>
            <person name="Laraba I."/>
            <person name="Keddad A."/>
            <person name="Boureghda H."/>
            <person name="Abdallah N."/>
            <person name="Vaughan M.M."/>
            <person name="Proctor R.H."/>
            <person name="Busman M."/>
            <person name="O'Donnell K."/>
        </authorList>
    </citation>
    <scope>NUCLEOTIDE SEQUENCE</scope>
    <source>
        <strain evidence="2">NRRL 25174</strain>
    </source>
</reference>
<reference evidence="2" key="2">
    <citation type="submission" date="2020-02" db="EMBL/GenBank/DDBJ databases">
        <title>Identification and distribution of gene clusters putatively required for synthesis of sphingolipid metabolism inhibitors in phylogenetically diverse species of the filamentous fungus Fusarium.</title>
        <authorList>
            <person name="Kim H.-S."/>
            <person name="Busman M."/>
            <person name="Brown D.W."/>
            <person name="Divon H."/>
            <person name="Uhlig S."/>
            <person name="Proctor R.H."/>
        </authorList>
    </citation>
    <scope>NUCLEOTIDE SEQUENCE</scope>
    <source>
        <strain evidence="2">NRRL 25174</strain>
    </source>
</reference>
<feature type="transmembrane region" description="Helical" evidence="1">
    <location>
        <begin position="33"/>
        <end position="53"/>
    </location>
</feature>
<dbReference type="Pfam" id="PF11915">
    <property type="entry name" value="DUF3433"/>
    <property type="match status" value="1"/>
</dbReference>
<feature type="transmembrane region" description="Helical" evidence="1">
    <location>
        <begin position="161"/>
        <end position="185"/>
    </location>
</feature>
<keyword evidence="3" id="KW-1185">Reference proteome</keyword>
<dbReference type="PANTHER" id="PTHR37544">
    <property type="entry name" value="SPRAY-RELATED"/>
    <property type="match status" value="1"/>
</dbReference>
<dbReference type="InterPro" id="IPR021840">
    <property type="entry name" value="DUF3433"/>
</dbReference>
<proteinExistence type="predicted"/>
<dbReference type="Proteomes" id="UP000730481">
    <property type="component" value="Unassembled WGS sequence"/>
</dbReference>